<dbReference type="Gene3D" id="2.130.10.10">
    <property type="entry name" value="YVTN repeat-like/Quinoprotein amine dehydrogenase"/>
    <property type="match status" value="1"/>
</dbReference>
<dbReference type="SUPFAM" id="SSF50998">
    <property type="entry name" value="Quinoprotein alcohol dehydrogenase-like"/>
    <property type="match status" value="1"/>
</dbReference>
<dbReference type="PROSITE" id="PS51257">
    <property type="entry name" value="PROKAR_LIPOPROTEIN"/>
    <property type="match status" value="1"/>
</dbReference>
<evidence type="ECO:0000256" key="1">
    <source>
        <dbReference type="SAM" id="SignalP"/>
    </source>
</evidence>
<gene>
    <name evidence="2" type="ORF">DSM3645_18046</name>
</gene>
<evidence type="ECO:0000313" key="2">
    <source>
        <dbReference type="EMBL" id="EAQ78264.1"/>
    </source>
</evidence>
<dbReference type="Proteomes" id="UP000004358">
    <property type="component" value="Unassembled WGS sequence"/>
</dbReference>
<evidence type="ECO:0000313" key="3">
    <source>
        <dbReference type="Proteomes" id="UP000004358"/>
    </source>
</evidence>
<protein>
    <submittedName>
        <fullName evidence="2">Uncharacterized protein</fullName>
    </submittedName>
</protein>
<feature type="chain" id="PRO_5002664201" evidence="1">
    <location>
        <begin position="28"/>
        <end position="208"/>
    </location>
</feature>
<organism evidence="2 3">
    <name type="scientific">Blastopirellula marina DSM 3645</name>
    <dbReference type="NCBI Taxonomy" id="314230"/>
    <lineage>
        <taxon>Bacteria</taxon>
        <taxon>Pseudomonadati</taxon>
        <taxon>Planctomycetota</taxon>
        <taxon>Planctomycetia</taxon>
        <taxon>Pirellulales</taxon>
        <taxon>Pirellulaceae</taxon>
        <taxon>Blastopirellula</taxon>
    </lineage>
</organism>
<reference evidence="2 3" key="1">
    <citation type="submission" date="2006-02" db="EMBL/GenBank/DDBJ databases">
        <authorList>
            <person name="Amann R."/>
            <person name="Ferriera S."/>
            <person name="Johnson J."/>
            <person name="Kravitz S."/>
            <person name="Halpern A."/>
            <person name="Remington K."/>
            <person name="Beeson K."/>
            <person name="Tran B."/>
            <person name="Rogers Y.-H."/>
            <person name="Friedman R."/>
            <person name="Venter J.C."/>
        </authorList>
    </citation>
    <scope>NUCLEOTIDE SEQUENCE [LARGE SCALE GENOMIC DNA]</scope>
    <source>
        <strain evidence="2 3">DSM 3645</strain>
    </source>
</reference>
<dbReference type="HOGENOM" id="CLU_1318834_0_0_0"/>
<dbReference type="InterPro" id="IPR011047">
    <property type="entry name" value="Quinoprotein_ADH-like_sf"/>
</dbReference>
<keyword evidence="1" id="KW-0732">Signal</keyword>
<accession>A3ZYQ3</accession>
<dbReference type="STRING" id="314230.DSM3645_18046"/>
<dbReference type="AlphaFoldDB" id="A3ZYQ3"/>
<feature type="signal peptide" evidence="1">
    <location>
        <begin position="1"/>
        <end position="27"/>
    </location>
</feature>
<dbReference type="InterPro" id="IPR015943">
    <property type="entry name" value="WD40/YVTN_repeat-like_dom_sf"/>
</dbReference>
<name>A3ZYQ3_9BACT</name>
<proteinExistence type="predicted"/>
<dbReference type="EMBL" id="AANZ01000022">
    <property type="protein sequence ID" value="EAQ78264.1"/>
    <property type="molecule type" value="Genomic_DNA"/>
</dbReference>
<sequence>MELSMKFARQSLSALALVWICSCTSVAWGQFGGPQEGSFGGAGGTSQGLYEAESILIVIPKSRDCVWAFSTNADNADKVELSTPIPAESSPVVLGSNVAVFIHDGSAYGFSAETGKWGSIKLQEPKEPAIPIVGGKFVAIRNADCIYAFGVKQGTWAKATLSEGSQAHPMLGNSMIQVLDGNSLYVFGQASDRWIAIDMANGDRIRVK</sequence>
<comment type="caution">
    <text evidence="2">The sequence shown here is derived from an EMBL/GenBank/DDBJ whole genome shotgun (WGS) entry which is preliminary data.</text>
</comment>